<evidence type="ECO:0008006" key="4">
    <source>
        <dbReference type="Google" id="ProtNLM"/>
    </source>
</evidence>
<dbReference type="AlphaFoldDB" id="A0A4Q7NAH5"/>
<feature type="chain" id="PRO_5020798461" description="Ribosomally synthesized peptide with SipW-like signal peptide" evidence="1">
    <location>
        <begin position="35"/>
        <end position="178"/>
    </location>
</feature>
<keyword evidence="1" id="KW-0732">Signal</keyword>
<dbReference type="EMBL" id="SGXD01000005">
    <property type="protein sequence ID" value="RZS79932.1"/>
    <property type="molecule type" value="Genomic_DNA"/>
</dbReference>
<comment type="caution">
    <text evidence="2">The sequence shown here is derived from an EMBL/GenBank/DDBJ whole genome shotgun (WGS) entry which is preliminary data.</text>
</comment>
<reference evidence="2 3" key="1">
    <citation type="submission" date="2019-02" db="EMBL/GenBank/DDBJ databases">
        <title>Genomic Encyclopedia of Type Strains, Phase IV (KMG-IV): sequencing the most valuable type-strain genomes for metagenomic binning, comparative biology and taxonomic classification.</title>
        <authorList>
            <person name="Goeker M."/>
        </authorList>
    </citation>
    <scope>NUCLEOTIDE SEQUENCE [LARGE SCALE GENOMIC DNA]</scope>
    <source>
        <strain evidence="2 3">DSM 45622</strain>
    </source>
</reference>
<proteinExistence type="predicted"/>
<keyword evidence="3" id="KW-1185">Reference proteome</keyword>
<evidence type="ECO:0000256" key="1">
    <source>
        <dbReference type="SAM" id="SignalP"/>
    </source>
</evidence>
<evidence type="ECO:0000313" key="2">
    <source>
        <dbReference type="EMBL" id="RZS79932.1"/>
    </source>
</evidence>
<evidence type="ECO:0000313" key="3">
    <source>
        <dbReference type="Proteomes" id="UP000293638"/>
    </source>
</evidence>
<protein>
    <recommendedName>
        <fullName evidence="4">Ribosomally synthesized peptide with SipW-like signal peptide</fullName>
    </recommendedName>
</protein>
<dbReference type="RefSeq" id="WP_130494162.1">
    <property type="nucleotide sequence ID" value="NZ_SGXD01000005.1"/>
</dbReference>
<feature type="signal peptide" evidence="1">
    <location>
        <begin position="1"/>
        <end position="34"/>
    </location>
</feature>
<organism evidence="2 3">
    <name type="scientific">Motilibacter rhizosphaerae</name>
    <dbReference type="NCBI Taxonomy" id="598652"/>
    <lineage>
        <taxon>Bacteria</taxon>
        <taxon>Bacillati</taxon>
        <taxon>Actinomycetota</taxon>
        <taxon>Actinomycetes</taxon>
        <taxon>Motilibacterales</taxon>
        <taxon>Motilibacteraceae</taxon>
        <taxon>Motilibacter</taxon>
    </lineage>
</organism>
<sequence>MTRTATRRGRTIRPLLAAAALLAPVLLAPARADAALPSWASFISRGSRCTADAHGLYHVTSKGYMKAENGAHVNSTARHFVLKIRLEHPSDAGAIQPGAYASRQYPAAGAPALLSSRTYQTLMAVTSSGYDPAQDWTVHVQVVFDRSKPFPDVVRDIRFPLANLSCPPTSSGIGIGSG</sequence>
<gene>
    <name evidence="2" type="ORF">EV189_3411</name>
</gene>
<name>A0A4Q7NAH5_9ACTN</name>
<accession>A0A4Q7NAH5</accession>
<dbReference type="Proteomes" id="UP000293638">
    <property type="component" value="Unassembled WGS sequence"/>
</dbReference>